<dbReference type="PANTHER" id="PTHR21237">
    <property type="entry name" value="GRPE PROTEIN"/>
    <property type="match status" value="1"/>
</dbReference>
<evidence type="ECO:0000256" key="2">
    <source>
        <dbReference type="HAMAP-Rule" id="MF_01151"/>
    </source>
</evidence>
<evidence type="ECO:0000256" key="3">
    <source>
        <dbReference type="RuleBase" id="RU004478"/>
    </source>
</evidence>
<evidence type="ECO:0000256" key="4">
    <source>
        <dbReference type="SAM" id="Coils"/>
    </source>
</evidence>
<dbReference type="SUPFAM" id="SSF51064">
    <property type="entry name" value="Head domain of nucleotide exchange factor GrpE"/>
    <property type="match status" value="1"/>
</dbReference>
<keyword evidence="2" id="KW-0963">Cytoplasm</keyword>
<dbReference type="InterPro" id="IPR009012">
    <property type="entry name" value="GrpE_head"/>
</dbReference>
<dbReference type="GO" id="GO:0006457">
    <property type="term" value="P:protein folding"/>
    <property type="evidence" value="ECO:0007669"/>
    <property type="project" value="InterPro"/>
</dbReference>
<name>A0A3A1YGN9_9GAMM</name>
<dbReference type="GO" id="GO:0051087">
    <property type="term" value="F:protein-folding chaperone binding"/>
    <property type="evidence" value="ECO:0007669"/>
    <property type="project" value="InterPro"/>
</dbReference>
<keyword evidence="7" id="KW-1185">Reference proteome</keyword>
<dbReference type="InterPro" id="IPR000740">
    <property type="entry name" value="GrpE"/>
</dbReference>
<gene>
    <name evidence="2 6" type="primary">grpE</name>
    <name evidence="6" type="ORF">CKF59_02765</name>
</gene>
<dbReference type="PANTHER" id="PTHR21237:SF23">
    <property type="entry name" value="GRPE PROTEIN HOMOLOG, MITOCHONDRIAL"/>
    <property type="match status" value="1"/>
</dbReference>
<comment type="subcellular location">
    <subcellularLocation>
        <location evidence="2">Cytoplasm</location>
    </subcellularLocation>
</comment>
<keyword evidence="2" id="KW-0346">Stress response</keyword>
<evidence type="ECO:0000256" key="5">
    <source>
        <dbReference type="SAM" id="MobiDB-lite"/>
    </source>
</evidence>
<dbReference type="PRINTS" id="PR00773">
    <property type="entry name" value="GRPEPROTEIN"/>
</dbReference>
<sequence length="282" mass="31676">MSQQNKETEFENVDLNQQEEQATQAQTETETQAQTEAQTEQQEATTEQAETTEASTEAEVVPFVLSEQLNHDGEVSKEAVDYLKQLLTYFNEAGEFVASEDYTEENLVQDLDSLSQLATKQLETVQSSLSSDSFEKLTQRLEAINSAQEEENRRLEREKKETENAVLYANEKIIKNAIKPLFQNLNMALNQLPKETGNKDFEQFVLELKEFEQNLKASLAKEGVEIYGAKGEVFDPNIHDAVAIFTGTPEQAGTIFDVVSQGYKLKDRVVSPASVVAYAPEE</sequence>
<keyword evidence="4" id="KW-0175">Coiled coil</keyword>
<organism evidence="6 7">
    <name type="scientific">Psittacicella gerlachiana</name>
    <dbReference type="NCBI Taxonomy" id="2028574"/>
    <lineage>
        <taxon>Bacteria</taxon>
        <taxon>Pseudomonadati</taxon>
        <taxon>Pseudomonadota</taxon>
        <taxon>Gammaproteobacteria</taxon>
        <taxon>Pasteurellales</taxon>
        <taxon>Psittacicellaceae</taxon>
        <taxon>Psittacicella</taxon>
    </lineage>
</organism>
<dbReference type="Proteomes" id="UP000265964">
    <property type="component" value="Unassembled WGS sequence"/>
</dbReference>
<proteinExistence type="inferred from homology"/>
<comment type="function">
    <text evidence="2">Participates actively in the response to hyperosmotic and heat shock by preventing the aggregation of stress-denatured proteins, in association with DnaK and GrpE. It is the nucleotide exchange factor for DnaK and may function as a thermosensor. Unfolded proteins bind initially to DnaJ; upon interaction with the DnaJ-bound protein, DnaK hydrolyzes its bound ATP, resulting in the formation of a stable complex. GrpE releases ADP from DnaK; ATP binding to DnaK triggers the release of the substrate protein, thus completing the reaction cycle. Several rounds of ATP-dependent interactions between DnaJ, DnaK and GrpE are required for fully efficient folding.</text>
</comment>
<dbReference type="RefSeq" id="WP_119534460.1">
    <property type="nucleotide sequence ID" value="NZ_NRJF01000064.1"/>
</dbReference>
<dbReference type="GO" id="GO:0042803">
    <property type="term" value="F:protein homodimerization activity"/>
    <property type="evidence" value="ECO:0007669"/>
    <property type="project" value="InterPro"/>
</dbReference>
<dbReference type="Gene3D" id="2.30.22.10">
    <property type="entry name" value="Head domain of nucleotide exchange factor GrpE"/>
    <property type="match status" value="1"/>
</dbReference>
<dbReference type="Pfam" id="PF01025">
    <property type="entry name" value="GrpE"/>
    <property type="match status" value="1"/>
</dbReference>
<comment type="similarity">
    <text evidence="2 3">Belongs to the GrpE family.</text>
</comment>
<dbReference type="EMBL" id="NRJF01000064">
    <property type="protein sequence ID" value="RIY36429.1"/>
    <property type="molecule type" value="Genomic_DNA"/>
</dbReference>
<accession>A0A3A1YGN9</accession>
<evidence type="ECO:0000313" key="6">
    <source>
        <dbReference type="EMBL" id="RIY36429.1"/>
    </source>
</evidence>
<dbReference type="AlphaFoldDB" id="A0A3A1YGN9"/>
<dbReference type="GO" id="GO:0000774">
    <property type="term" value="F:adenyl-nucleotide exchange factor activity"/>
    <property type="evidence" value="ECO:0007669"/>
    <property type="project" value="InterPro"/>
</dbReference>
<dbReference type="GO" id="GO:0005737">
    <property type="term" value="C:cytoplasm"/>
    <property type="evidence" value="ECO:0007669"/>
    <property type="project" value="UniProtKB-SubCell"/>
</dbReference>
<protein>
    <recommendedName>
        <fullName evidence="2">Protein GrpE</fullName>
    </recommendedName>
    <alternativeName>
        <fullName evidence="2">HSP-70 cofactor</fullName>
    </alternativeName>
</protein>
<comment type="caution">
    <text evidence="6">The sequence shown here is derived from an EMBL/GenBank/DDBJ whole genome shotgun (WGS) entry which is preliminary data.</text>
</comment>
<dbReference type="GO" id="GO:0051082">
    <property type="term" value="F:unfolded protein binding"/>
    <property type="evidence" value="ECO:0007669"/>
    <property type="project" value="TreeGrafter"/>
</dbReference>
<feature type="compositionally biased region" description="Low complexity" evidence="5">
    <location>
        <begin position="18"/>
        <end position="59"/>
    </location>
</feature>
<comment type="subunit">
    <text evidence="2">Homodimer.</text>
</comment>
<feature type="region of interest" description="Disordered" evidence="5">
    <location>
        <begin position="1"/>
        <end position="59"/>
    </location>
</feature>
<evidence type="ECO:0000256" key="1">
    <source>
        <dbReference type="ARBA" id="ARBA00023186"/>
    </source>
</evidence>
<dbReference type="HAMAP" id="MF_01151">
    <property type="entry name" value="GrpE"/>
    <property type="match status" value="1"/>
</dbReference>
<feature type="coiled-coil region" evidence="4">
    <location>
        <begin position="134"/>
        <end position="172"/>
    </location>
</feature>
<reference evidence="6 7" key="1">
    <citation type="submission" date="2017-08" db="EMBL/GenBank/DDBJ databases">
        <title>Reclassification of Bisgaard taxon 37 and 44.</title>
        <authorList>
            <person name="Christensen H."/>
        </authorList>
    </citation>
    <scope>NUCLEOTIDE SEQUENCE [LARGE SCALE GENOMIC DNA]</scope>
    <source>
        <strain evidence="6 7">EEAB3T1</strain>
    </source>
</reference>
<evidence type="ECO:0000313" key="7">
    <source>
        <dbReference type="Proteomes" id="UP000265964"/>
    </source>
</evidence>
<keyword evidence="1 2" id="KW-0143">Chaperone</keyword>
<dbReference type="OrthoDB" id="9789811at2"/>